<dbReference type="GeneID" id="29984245"/>
<feature type="transmembrane region" description="Helical" evidence="6">
    <location>
        <begin position="273"/>
        <end position="299"/>
    </location>
</feature>
<evidence type="ECO:0000256" key="4">
    <source>
        <dbReference type="ARBA" id="ARBA00023136"/>
    </source>
</evidence>
<feature type="transmembrane region" description="Helical" evidence="6">
    <location>
        <begin position="154"/>
        <end position="177"/>
    </location>
</feature>
<sequence length="616" mass="65820">MVAMPFQSQSRDSLELASLASSSVAHDGAASEVSSRPSISSSRRLSMVEEEDPLNDNNPAAGGRLGRSYSVSSAFDFAGNLFPLSSSTAGAGGYAPIGAPTSAGRPNGGLGGGSLEKLKTLTFMNGLSLIIGLIIGSGIFSSPSQVSSKLGSPGAALIVWVVAGILAWTGGASYAELGGAIPLNGGSQVYLAKTFNELSGFLFSWVALLVLKPGSAAIIAIIMGEYFVRAIIGAEAETINPWINKAVALVGIFIVTFLNCVSTRVGTRVNDVLMFLKFVALIAVTVIGIVVAITGYSYKGEASTEWKTNDWFKGTSSDPSNWAIALYAGLWAYDGWDNTNYVVGEFRNPSRDLPRVIHSAMPLVILSYVLANVSYFLVLPLASINASNTVAVMFGSKVFGPAGALIFALIVSASCFGALNSSTFTASRLIYVAGKEGYIPDLFGRLGFGTNGGQNDHGLSTQRSRSWVSKKFRSCFGDEDAGLFFTPVNALLLNAVLTCGYCMAGEFSTLVTFYGVAGYTFYFVTVLGLIVLRVKEPHLERPYKTWIATPIIFCCVSLFLLSRAVFAKPLQTLIVVAFVMAGIPVYYWRIRGRDKSITRRSGDIGDGEKPWWRFWR</sequence>
<feature type="compositionally biased region" description="Polar residues" evidence="5">
    <location>
        <begin position="1"/>
        <end position="11"/>
    </location>
</feature>
<feature type="transmembrane region" description="Helical" evidence="6">
    <location>
        <begin position="546"/>
        <end position="566"/>
    </location>
</feature>
<keyword evidence="2 6" id="KW-0812">Transmembrane</keyword>
<protein>
    <recommendedName>
        <fullName evidence="9">Amino acid transporter</fullName>
    </recommendedName>
</protein>
<keyword evidence="8" id="KW-1185">Reference proteome</keyword>
<dbReference type="Pfam" id="PF13520">
    <property type="entry name" value="AA_permease_2"/>
    <property type="match status" value="1"/>
</dbReference>
<comment type="caution">
    <text evidence="7">The sequence shown here is derived from an EMBL/GenBank/DDBJ whole genome shotgun (WGS) entry which is preliminary data.</text>
</comment>
<dbReference type="InterPro" id="IPR050598">
    <property type="entry name" value="AminoAcid_Transporter"/>
</dbReference>
<accession>A0A2P4ZIG1</accession>
<evidence type="ECO:0008006" key="9">
    <source>
        <dbReference type="Google" id="ProtNLM"/>
    </source>
</evidence>
<organism evidence="7 8">
    <name type="scientific">Trichoderma gamsii</name>
    <dbReference type="NCBI Taxonomy" id="398673"/>
    <lineage>
        <taxon>Eukaryota</taxon>
        <taxon>Fungi</taxon>
        <taxon>Dikarya</taxon>
        <taxon>Ascomycota</taxon>
        <taxon>Pezizomycotina</taxon>
        <taxon>Sordariomycetes</taxon>
        <taxon>Hypocreomycetidae</taxon>
        <taxon>Hypocreales</taxon>
        <taxon>Hypocreaceae</taxon>
        <taxon>Trichoderma</taxon>
    </lineage>
</organism>
<dbReference type="PANTHER" id="PTHR11785:SF512">
    <property type="entry name" value="SOBREMESA, ISOFORM B"/>
    <property type="match status" value="1"/>
</dbReference>
<evidence type="ECO:0000256" key="2">
    <source>
        <dbReference type="ARBA" id="ARBA00022692"/>
    </source>
</evidence>
<dbReference type="AlphaFoldDB" id="A0A2P4ZIG1"/>
<evidence type="ECO:0000256" key="1">
    <source>
        <dbReference type="ARBA" id="ARBA00004141"/>
    </source>
</evidence>
<proteinExistence type="predicted"/>
<dbReference type="STRING" id="398673.A0A2P4ZIG1"/>
<feature type="transmembrane region" description="Helical" evidence="6">
    <location>
        <begin position="123"/>
        <end position="142"/>
    </location>
</feature>
<name>A0A2P4ZIG1_9HYPO</name>
<dbReference type="InterPro" id="IPR002293">
    <property type="entry name" value="AA/rel_permease1"/>
</dbReference>
<keyword evidence="3 6" id="KW-1133">Transmembrane helix</keyword>
<evidence type="ECO:0000313" key="7">
    <source>
        <dbReference type="EMBL" id="PON24074.1"/>
    </source>
</evidence>
<reference evidence="7 8" key="1">
    <citation type="journal article" date="2016" name="Genome Announc.">
        <title>Draft Whole-Genome Sequence of Trichoderma gamsii T6085, a Promising Biocontrol Agent of Fusarium Head Blight on Wheat.</title>
        <authorList>
            <person name="Baroncelli R."/>
            <person name="Zapparata A."/>
            <person name="Piaggeschi G."/>
            <person name="Sarrocco S."/>
            <person name="Vannacci G."/>
        </authorList>
    </citation>
    <scope>NUCLEOTIDE SEQUENCE [LARGE SCALE GENOMIC DNA]</scope>
    <source>
        <strain evidence="7 8">T6085</strain>
    </source>
</reference>
<dbReference type="EMBL" id="JPDN02000025">
    <property type="protein sequence ID" value="PON24074.1"/>
    <property type="molecule type" value="Genomic_DNA"/>
</dbReference>
<gene>
    <name evidence="7" type="ORF">TGAM01_v207085</name>
</gene>
<dbReference type="Proteomes" id="UP000054821">
    <property type="component" value="Unassembled WGS sequence"/>
</dbReference>
<feature type="compositionally biased region" description="Low complexity" evidence="5">
    <location>
        <begin position="15"/>
        <end position="45"/>
    </location>
</feature>
<feature type="transmembrane region" description="Helical" evidence="6">
    <location>
        <begin position="198"/>
        <end position="222"/>
    </location>
</feature>
<feature type="transmembrane region" description="Helical" evidence="6">
    <location>
        <begin position="398"/>
        <end position="419"/>
    </location>
</feature>
<evidence type="ECO:0000313" key="8">
    <source>
        <dbReference type="Proteomes" id="UP000054821"/>
    </source>
</evidence>
<dbReference type="RefSeq" id="XP_018662591.2">
    <property type="nucleotide sequence ID" value="XM_018804162.2"/>
</dbReference>
<evidence type="ECO:0000256" key="6">
    <source>
        <dbReference type="SAM" id="Phobius"/>
    </source>
</evidence>
<feature type="transmembrane region" description="Helical" evidence="6">
    <location>
        <begin position="572"/>
        <end position="590"/>
    </location>
</feature>
<feature type="transmembrane region" description="Helical" evidence="6">
    <location>
        <begin position="510"/>
        <end position="534"/>
    </location>
</feature>
<feature type="transmembrane region" description="Helical" evidence="6">
    <location>
        <begin position="242"/>
        <end position="261"/>
    </location>
</feature>
<keyword evidence="4 6" id="KW-0472">Membrane</keyword>
<dbReference type="PANTHER" id="PTHR11785">
    <property type="entry name" value="AMINO ACID TRANSPORTER"/>
    <property type="match status" value="1"/>
</dbReference>
<comment type="subcellular location">
    <subcellularLocation>
        <location evidence="1">Membrane</location>
        <topology evidence="1">Multi-pass membrane protein</topology>
    </subcellularLocation>
</comment>
<dbReference type="GO" id="GO:0016020">
    <property type="term" value="C:membrane"/>
    <property type="evidence" value="ECO:0007669"/>
    <property type="project" value="UniProtKB-SubCell"/>
</dbReference>
<feature type="transmembrane region" description="Helical" evidence="6">
    <location>
        <begin position="481"/>
        <end position="504"/>
    </location>
</feature>
<evidence type="ECO:0000256" key="3">
    <source>
        <dbReference type="ARBA" id="ARBA00022989"/>
    </source>
</evidence>
<dbReference type="GO" id="GO:0015179">
    <property type="term" value="F:L-amino acid transmembrane transporter activity"/>
    <property type="evidence" value="ECO:0007669"/>
    <property type="project" value="TreeGrafter"/>
</dbReference>
<feature type="region of interest" description="Disordered" evidence="5">
    <location>
        <begin position="1"/>
        <end position="61"/>
    </location>
</feature>
<dbReference type="Gene3D" id="1.20.1740.10">
    <property type="entry name" value="Amino acid/polyamine transporter I"/>
    <property type="match status" value="1"/>
</dbReference>
<feature type="transmembrane region" description="Helical" evidence="6">
    <location>
        <begin position="319"/>
        <end position="336"/>
    </location>
</feature>
<evidence type="ECO:0000256" key="5">
    <source>
        <dbReference type="SAM" id="MobiDB-lite"/>
    </source>
</evidence>
<feature type="transmembrane region" description="Helical" evidence="6">
    <location>
        <begin position="356"/>
        <end position="378"/>
    </location>
</feature>